<keyword evidence="6" id="KW-0472">Membrane</keyword>
<organism evidence="7">
    <name type="scientific">Homalodisca liturata</name>
    <dbReference type="NCBI Taxonomy" id="320908"/>
    <lineage>
        <taxon>Eukaryota</taxon>
        <taxon>Metazoa</taxon>
        <taxon>Ecdysozoa</taxon>
        <taxon>Arthropoda</taxon>
        <taxon>Hexapoda</taxon>
        <taxon>Insecta</taxon>
        <taxon>Pterygota</taxon>
        <taxon>Neoptera</taxon>
        <taxon>Paraneoptera</taxon>
        <taxon>Hemiptera</taxon>
        <taxon>Auchenorrhyncha</taxon>
        <taxon>Membracoidea</taxon>
        <taxon>Cicadellidae</taxon>
        <taxon>Cicadellinae</taxon>
        <taxon>Proconiini</taxon>
        <taxon>Homalodisca</taxon>
    </lineage>
</organism>
<evidence type="ECO:0000256" key="4">
    <source>
        <dbReference type="ARBA" id="ARBA00022968"/>
    </source>
</evidence>
<sequence>MAIYPSKISVFFLGFAIGVIAAFILTVSMSKFETHKPSLLIENAVNIKEDKSYDQWLTKTGYRKFPINFDHYSYSRNKSLNQLRENQLLKAKVNVLCVMFITNVNNAYAAMETWMKQCNSFKFYGTKPEKYLEITVMRPKNSWHYLCEVLRHLDNNSNDYMWVLFVPDDVFAIPENLRHYVFGLNYNDPYYFGHSAFFWNEYYNIAQAGYVLSKGSIKTLITRFSTSESCIASGKYWKNEDYYLGKYLAELGVLPTDTRDKLGRGRFHLYTISQLVVPGDIEFLSKYWKSSIYPVKQGNDCCHPLSITFRGTNKATVYFHHYLLYNVHLHIEAGRLGNVKSDTFTPSDEIWQQFVLDELGPNVNLSSITPKKFYNLWVDKLDSPSIFNKKLRALFGGDSDD</sequence>
<comment type="subcellular location">
    <subcellularLocation>
        <location evidence="1">Membrane</location>
        <topology evidence="1">Single-pass type II membrane protein</topology>
    </subcellularLocation>
</comment>
<evidence type="ECO:0000256" key="3">
    <source>
        <dbReference type="ARBA" id="ARBA00022692"/>
    </source>
</evidence>
<evidence type="ECO:0000256" key="5">
    <source>
        <dbReference type="ARBA" id="ARBA00022989"/>
    </source>
</evidence>
<dbReference type="InterPro" id="IPR026050">
    <property type="entry name" value="C1GALT1/C1GALT1_chp1"/>
</dbReference>
<evidence type="ECO:0000256" key="6">
    <source>
        <dbReference type="ARBA" id="ARBA00023136"/>
    </source>
</evidence>
<reference evidence="7" key="1">
    <citation type="submission" date="2015-11" db="EMBL/GenBank/DDBJ databases">
        <title>De novo transcriptome assembly of four potential Pierce s Disease insect vectors from Arizona vineyards.</title>
        <authorList>
            <person name="Tassone E.E."/>
        </authorList>
    </citation>
    <scope>NUCLEOTIDE SEQUENCE</scope>
</reference>
<dbReference type="AlphaFoldDB" id="A0A1B6JDJ9"/>
<keyword evidence="4" id="KW-0735">Signal-anchor</keyword>
<keyword evidence="3" id="KW-0812">Transmembrane</keyword>
<keyword evidence="5" id="KW-1133">Transmembrane helix</keyword>
<dbReference type="EMBL" id="GECU01010683">
    <property type="protein sequence ID" value="JAS97023.1"/>
    <property type="molecule type" value="Transcribed_RNA"/>
</dbReference>
<comment type="similarity">
    <text evidence="2">Belongs to the glycosyltransferase 31 family. Beta3-Gal-T subfamily.</text>
</comment>
<evidence type="ECO:0000256" key="1">
    <source>
        <dbReference type="ARBA" id="ARBA00004606"/>
    </source>
</evidence>
<dbReference type="PANTHER" id="PTHR23033">
    <property type="entry name" value="BETA1,3-GALACTOSYLTRANSFERASE"/>
    <property type="match status" value="1"/>
</dbReference>
<gene>
    <name evidence="7" type="ORF">g.37347</name>
</gene>
<dbReference type="Gene3D" id="3.90.550.50">
    <property type="match status" value="1"/>
</dbReference>
<protein>
    <submittedName>
        <fullName evidence="7">Uncharacterized protein</fullName>
    </submittedName>
</protein>
<proteinExistence type="inferred from homology"/>
<evidence type="ECO:0000313" key="7">
    <source>
        <dbReference type="EMBL" id="JAS97023.1"/>
    </source>
</evidence>
<name>A0A1B6JDJ9_9HEMI</name>
<dbReference type="GO" id="GO:0016020">
    <property type="term" value="C:membrane"/>
    <property type="evidence" value="ECO:0007669"/>
    <property type="project" value="UniProtKB-SubCell"/>
</dbReference>
<dbReference type="PANTHER" id="PTHR23033:SF14">
    <property type="entry name" value="GLYCOPROTEIN-N-ACETYLGALACTOSAMINE 3-BETA-GALACTOSYLTRANSFERASE 1-RELATED"/>
    <property type="match status" value="1"/>
</dbReference>
<evidence type="ECO:0000256" key="2">
    <source>
        <dbReference type="ARBA" id="ARBA00006462"/>
    </source>
</evidence>
<accession>A0A1B6JDJ9</accession>
<dbReference type="GO" id="GO:0016263">
    <property type="term" value="F:glycoprotein-N-acetylgalactosamine 3-beta-galactosyltransferase activity"/>
    <property type="evidence" value="ECO:0007669"/>
    <property type="project" value="TreeGrafter"/>
</dbReference>